<evidence type="ECO:0000313" key="2">
    <source>
        <dbReference type="Proteomes" id="UP000249165"/>
    </source>
</evidence>
<name>A0A327Y409_9RHOB</name>
<dbReference type="EMBL" id="QLMG01000025">
    <property type="protein sequence ID" value="RAK15177.1"/>
    <property type="molecule type" value="Genomic_DNA"/>
</dbReference>
<organism evidence="1 2">
    <name type="scientific">Salipiger aestuarii</name>
    <dbReference type="NCBI Taxonomy" id="568098"/>
    <lineage>
        <taxon>Bacteria</taxon>
        <taxon>Pseudomonadati</taxon>
        <taxon>Pseudomonadota</taxon>
        <taxon>Alphaproteobacteria</taxon>
        <taxon>Rhodobacterales</taxon>
        <taxon>Roseobacteraceae</taxon>
        <taxon>Salipiger</taxon>
    </lineage>
</organism>
<accession>A0A327Y409</accession>
<dbReference type="Proteomes" id="UP000249165">
    <property type="component" value="Unassembled WGS sequence"/>
</dbReference>
<reference evidence="1 2" key="1">
    <citation type="submission" date="2018-06" db="EMBL/GenBank/DDBJ databases">
        <title>Genomic Encyclopedia of Archaeal and Bacterial Type Strains, Phase II (KMG-II): from individual species to whole genera.</title>
        <authorList>
            <person name="Goeker M."/>
        </authorList>
    </citation>
    <scope>NUCLEOTIDE SEQUENCE [LARGE SCALE GENOMIC DNA]</scope>
    <source>
        <strain evidence="1 2">DSM 22011</strain>
    </source>
</reference>
<gene>
    <name evidence="1" type="ORF">ATI53_102579</name>
</gene>
<dbReference type="AlphaFoldDB" id="A0A327Y409"/>
<proteinExistence type="predicted"/>
<comment type="caution">
    <text evidence="1">The sequence shown here is derived from an EMBL/GenBank/DDBJ whole genome shotgun (WGS) entry which is preliminary data.</text>
</comment>
<dbReference type="RefSeq" id="WP_223866056.1">
    <property type="nucleotide sequence ID" value="NZ_LIGK01000078.1"/>
</dbReference>
<keyword evidence="2" id="KW-1185">Reference proteome</keyword>
<protein>
    <submittedName>
        <fullName evidence="1">Uncharacterized protein DUF1127</fullName>
    </submittedName>
</protein>
<sequence>MSDRVTRLKPLPRETPKMALIDHMFHEPLSRRVARLFETPFARRQRALAARVAALRAMSDRELSERGLSRDTILPHVFGGR</sequence>
<evidence type="ECO:0000313" key="1">
    <source>
        <dbReference type="EMBL" id="RAK15177.1"/>
    </source>
</evidence>